<sequence>MLVSQSRAKGIGIIRILFGVIWLIDAQFKWRPGFINDMSSYLSGALTGQPALVKVWINFWIDVVNVNPVAFAYFVALAETALAFALIFGFLSNLAYLCGSVLAFVIWSTAEGFGGPYVAGSTDIGAAVIYIFVFALLWQTRAGLYLGLDRRLGERFGPLAFLASGRVT</sequence>
<name>A0A1I0QEX6_9RHOB</name>
<gene>
    <name evidence="2" type="ORF">SAMN05444851_2498</name>
</gene>
<dbReference type="EMBL" id="FOJB01000001">
    <property type="protein sequence ID" value="SEW25652.1"/>
    <property type="molecule type" value="Genomic_DNA"/>
</dbReference>
<feature type="transmembrane region" description="Helical" evidence="1">
    <location>
        <begin position="12"/>
        <end position="30"/>
    </location>
</feature>
<evidence type="ECO:0000256" key="1">
    <source>
        <dbReference type="SAM" id="Phobius"/>
    </source>
</evidence>
<keyword evidence="1" id="KW-0812">Transmembrane</keyword>
<dbReference type="AlphaFoldDB" id="A0A1I0QEX6"/>
<keyword evidence="1" id="KW-0472">Membrane</keyword>
<protein>
    <submittedName>
        <fullName evidence="2">DoxX protein</fullName>
    </submittedName>
</protein>
<reference evidence="2 3" key="1">
    <citation type="submission" date="2016-10" db="EMBL/GenBank/DDBJ databases">
        <authorList>
            <person name="de Groot N.N."/>
        </authorList>
    </citation>
    <scope>NUCLEOTIDE SEQUENCE [LARGE SCALE GENOMIC DNA]</scope>
    <source>
        <strain evidence="2 3">DSM 29439</strain>
    </source>
</reference>
<feature type="transmembrane region" description="Helical" evidence="1">
    <location>
        <begin position="127"/>
        <end position="148"/>
    </location>
</feature>
<accession>A0A1I0QEX6</accession>
<proteinExistence type="predicted"/>
<evidence type="ECO:0000313" key="3">
    <source>
        <dbReference type="Proteomes" id="UP000199650"/>
    </source>
</evidence>
<feature type="transmembrane region" description="Helical" evidence="1">
    <location>
        <begin position="82"/>
        <end position="107"/>
    </location>
</feature>
<keyword evidence="1" id="KW-1133">Transmembrane helix</keyword>
<dbReference type="RefSeq" id="WP_091430996.1">
    <property type="nucleotide sequence ID" value="NZ_FOJB01000001.1"/>
</dbReference>
<dbReference type="Proteomes" id="UP000199650">
    <property type="component" value="Unassembled WGS sequence"/>
</dbReference>
<evidence type="ECO:0000313" key="2">
    <source>
        <dbReference type="EMBL" id="SEW25652.1"/>
    </source>
</evidence>
<feature type="transmembrane region" description="Helical" evidence="1">
    <location>
        <begin position="55"/>
        <end position="75"/>
    </location>
</feature>
<organism evidence="2 3">
    <name type="scientific">Aliiroseovarius sediminilitoris</name>
    <dbReference type="NCBI Taxonomy" id="1173584"/>
    <lineage>
        <taxon>Bacteria</taxon>
        <taxon>Pseudomonadati</taxon>
        <taxon>Pseudomonadota</taxon>
        <taxon>Alphaproteobacteria</taxon>
        <taxon>Rhodobacterales</taxon>
        <taxon>Paracoccaceae</taxon>
        <taxon>Aliiroseovarius</taxon>
    </lineage>
</organism>
<dbReference type="OrthoDB" id="5290932at2"/>
<keyword evidence="3" id="KW-1185">Reference proteome</keyword>
<dbReference type="STRING" id="1173584.SAMN05444851_2498"/>